<feature type="compositionally biased region" description="Polar residues" evidence="1">
    <location>
        <begin position="55"/>
        <end position="76"/>
    </location>
</feature>
<dbReference type="OrthoDB" id="10502571at2759"/>
<evidence type="ECO:0000256" key="1">
    <source>
        <dbReference type="SAM" id="MobiDB-lite"/>
    </source>
</evidence>
<sequence>MPPLPLRLQTPPIRTPTSNTPPHAIRWKAFTVRHRRTHPSVTTRGLHIAAADGNTVASSPQRRSLTTPPLSTTNATQQQQQAVDQIKLSAGDQKS</sequence>
<accession>A0A834GZ60</accession>
<evidence type="ECO:0000313" key="2">
    <source>
        <dbReference type="EMBL" id="KAF7142352.1"/>
    </source>
</evidence>
<gene>
    <name evidence="2" type="ORF">RHSIM_Rhsim05G0213500</name>
</gene>
<feature type="region of interest" description="Disordered" evidence="1">
    <location>
        <begin position="49"/>
        <end position="95"/>
    </location>
</feature>
<protein>
    <submittedName>
        <fullName evidence="2">Uncharacterized protein</fullName>
    </submittedName>
</protein>
<dbReference type="AlphaFoldDB" id="A0A834GZ60"/>
<organism evidence="2 3">
    <name type="scientific">Rhododendron simsii</name>
    <name type="common">Sims's rhododendron</name>
    <dbReference type="NCBI Taxonomy" id="118357"/>
    <lineage>
        <taxon>Eukaryota</taxon>
        <taxon>Viridiplantae</taxon>
        <taxon>Streptophyta</taxon>
        <taxon>Embryophyta</taxon>
        <taxon>Tracheophyta</taxon>
        <taxon>Spermatophyta</taxon>
        <taxon>Magnoliopsida</taxon>
        <taxon>eudicotyledons</taxon>
        <taxon>Gunneridae</taxon>
        <taxon>Pentapetalae</taxon>
        <taxon>asterids</taxon>
        <taxon>Ericales</taxon>
        <taxon>Ericaceae</taxon>
        <taxon>Ericoideae</taxon>
        <taxon>Rhodoreae</taxon>
        <taxon>Rhododendron</taxon>
    </lineage>
</organism>
<dbReference type="EMBL" id="WJXA01000005">
    <property type="protein sequence ID" value="KAF7142352.1"/>
    <property type="molecule type" value="Genomic_DNA"/>
</dbReference>
<reference evidence="2" key="1">
    <citation type="submission" date="2019-11" db="EMBL/GenBank/DDBJ databases">
        <authorList>
            <person name="Liu Y."/>
            <person name="Hou J."/>
            <person name="Li T.-Q."/>
            <person name="Guan C.-H."/>
            <person name="Wu X."/>
            <person name="Wu H.-Z."/>
            <person name="Ling F."/>
            <person name="Zhang R."/>
            <person name="Shi X.-G."/>
            <person name="Ren J.-P."/>
            <person name="Chen E.-F."/>
            <person name="Sun J.-M."/>
        </authorList>
    </citation>
    <scope>NUCLEOTIDE SEQUENCE</scope>
    <source>
        <strain evidence="2">Adult_tree_wgs_1</strain>
        <tissue evidence="2">Leaves</tissue>
    </source>
</reference>
<name>A0A834GZ60_RHOSS</name>
<feature type="region of interest" description="Disordered" evidence="1">
    <location>
        <begin position="1"/>
        <end position="23"/>
    </location>
</feature>
<proteinExistence type="predicted"/>
<comment type="caution">
    <text evidence="2">The sequence shown here is derived from an EMBL/GenBank/DDBJ whole genome shotgun (WGS) entry which is preliminary data.</text>
</comment>
<dbReference type="Proteomes" id="UP000626092">
    <property type="component" value="Unassembled WGS sequence"/>
</dbReference>
<evidence type="ECO:0000313" key="3">
    <source>
        <dbReference type="Proteomes" id="UP000626092"/>
    </source>
</evidence>
<keyword evidence="3" id="KW-1185">Reference proteome</keyword>